<dbReference type="EC" id="3.2.1.21" evidence="3 11"/>
<evidence type="ECO:0000256" key="12">
    <source>
        <dbReference type="SAM" id="SignalP"/>
    </source>
</evidence>
<feature type="active site" description="Nucleophile" evidence="9">
    <location>
        <position position="404"/>
    </location>
</feature>
<evidence type="ECO:0000256" key="10">
    <source>
        <dbReference type="PIRSR" id="PIRSR617736-2"/>
    </source>
</evidence>
<feature type="signal peptide" evidence="12">
    <location>
        <begin position="1"/>
        <end position="30"/>
    </location>
</feature>
<dbReference type="InterPro" id="IPR017853">
    <property type="entry name" value="GH"/>
</dbReference>
<dbReference type="InterPro" id="IPR001360">
    <property type="entry name" value="Glyco_hydro_1"/>
</dbReference>
<feature type="active site" description="Proton donor" evidence="9">
    <location>
        <position position="220"/>
    </location>
</feature>
<dbReference type="InterPro" id="IPR017736">
    <property type="entry name" value="Glyco_hydro_1_beta-glucosidase"/>
</dbReference>
<dbReference type="EMBL" id="JACCBV010000001">
    <property type="protein sequence ID" value="NYE20607.1"/>
    <property type="molecule type" value="Genomic_DNA"/>
</dbReference>
<keyword evidence="8" id="KW-0624">Polysaccharide degradation</keyword>
<dbReference type="PANTHER" id="PTHR10353">
    <property type="entry name" value="GLYCOSYL HYDROLASE"/>
    <property type="match status" value="1"/>
</dbReference>
<evidence type="ECO:0000256" key="3">
    <source>
        <dbReference type="ARBA" id="ARBA00012744"/>
    </source>
</evidence>
<evidence type="ECO:0000256" key="4">
    <source>
        <dbReference type="ARBA" id="ARBA00022801"/>
    </source>
</evidence>
<keyword evidence="6" id="KW-0119">Carbohydrate metabolism</keyword>
<evidence type="ECO:0000256" key="2">
    <source>
        <dbReference type="ARBA" id="ARBA00010838"/>
    </source>
</evidence>
<dbReference type="PROSITE" id="PS51318">
    <property type="entry name" value="TAT"/>
    <property type="match status" value="1"/>
</dbReference>
<dbReference type="GO" id="GO:0030245">
    <property type="term" value="P:cellulose catabolic process"/>
    <property type="evidence" value="ECO:0007669"/>
    <property type="project" value="UniProtKB-KW"/>
</dbReference>
<dbReference type="PRINTS" id="PR00131">
    <property type="entry name" value="GLHYDRLASE1"/>
</dbReference>
<reference evidence="13 14" key="1">
    <citation type="submission" date="2020-07" db="EMBL/GenBank/DDBJ databases">
        <title>Sequencing the genomes of 1000 actinobacteria strains.</title>
        <authorList>
            <person name="Klenk H.-P."/>
        </authorList>
    </citation>
    <scope>NUCLEOTIDE SEQUENCE [LARGE SCALE GENOMIC DNA]</scope>
    <source>
        <strain evidence="13 14">DSM 24662</strain>
    </source>
</reference>
<evidence type="ECO:0000256" key="5">
    <source>
        <dbReference type="ARBA" id="ARBA00023001"/>
    </source>
</evidence>
<evidence type="ECO:0000256" key="11">
    <source>
        <dbReference type="RuleBase" id="RU361175"/>
    </source>
</evidence>
<feature type="chain" id="PRO_5039400033" description="Beta-glucosidase" evidence="12">
    <location>
        <begin position="31"/>
        <end position="497"/>
    </location>
</feature>
<dbReference type="RefSeq" id="WP_179490683.1">
    <property type="nucleotide sequence ID" value="NZ_JACCBV010000001.1"/>
</dbReference>
<comment type="catalytic activity">
    <reaction evidence="1 11">
        <text>Hydrolysis of terminal, non-reducing beta-D-glucosyl residues with release of beta-D-glucose.</text>
        <dbReference type="EC" id="3.2.1.21"/>
    </reaction>
</comment>
<dbReference type="GO" id="GO:0005829">
    <property type="term" value="C:cytosol"/>
    <property type="evidence" value="ECO:0007669"/>
    <property type="project" value="TreeGrafter"/>
</dbReference>
<dbReference type="PANTHER" id="PTHR10353:SF36">
    <property type="entry name" value="LP05116P"/>
    <property type="match status" value="1"/>
</dbReference>
<feature type="binding site" evidence="10">
    <location>
        <begin position="455"/>
        <end position="456"/>
    </location>
    <ligand>
        <name>substrate</name>
    </ligand>
</feature>
<organism evidence="13 14">
    <name type="scientific">Microbacterium immunditiarum</name>
    <dbReference type="NCBI Taxonomy" id="337480"/>
    <lineage>
        <taxon>Bacteria</taxon>
        <taxon>Bacillati</taxon>
        <taxon>Actinomycetota</taxon>
        <taxon>Actinomycetes</taxon>
        <taxon>Micrococcales</taxon>
        <taxon>Microbacteriaceae</taxon>
        <taxon>Microbacterium</taxon>
    </lineage>
</organism>
<dbReference type="SUPFAM" id="SSF51445">
    <property type="entry name" value="(Trans)glycosidases"/>
    <property type="match status" value="1"/>
</dbReference>
<dbReference type="InterPro" id="IPR033132">
    <property type="entry name" value="GH_1_N_CS"/>
</dbReference>
<evidence type="ECO:0000256" key="6">
    <source>
        <dbReference type="ARBA" id="ARBA00023277"/>
    </source>
</evidence>
<evidence type="ECO:0000313" key="14">
    <source>
        <dbReference type="Proteomes" id="UP000576969"/>
    </source>
</evidence>
<keyword evidence="14" id="KW-1185">Reference proteome</keyword>
<dbReference type="GO" id="GO:0008422">
    <property type="term" value="F:beta-glucosidase activity"/>
    <property type="evidence" value="ECO:0007669"/>
    <property type="project" value="UniProtKB-EC"/>
</dbReference>
<dbReference type="Pfam" id="PF00232">
    <property type="entry name" value="Glyco_hydro_1"/>
    <property type="match status" value="1"/>
</dbReference>
<evidence type="ECO:0000256" key="7">
    <source>
        <dbReference type="ARBA" id="ARBA00023295"/>
    </source>
</evidence>
<keyword evidence="5" id="KW-0136">Cellulose degradation</keyword>
<feature type="binding site" evidence="10">
    <location>
        <position position="175"/>
    </location>
    <ligand>
        <name>substrate</name>
    </ligand>
</feature>
<accession>A0A7Y9GQE0</accession>
<gene>
    <name evidence="13" type="ORF">BJ991_002635</name>
</gene>
<dbReference type="AlphaFoldDB" id="A0A7Y9GQE0"/>
<sequence length="497" mass="53803">MPDTPFSRPVISRRALLTAAGAGTVAVALAACTADAPPTPTRTAVQSPAPWIVPDGPMRFPSGFTWGAATSAYQVEGSLAADGRTPSVWDTFAARAGTIRDGSNGEPAADQYRRYEEDIGLMASLGLAAYRFSLSWSRIVPTSTGTINSRGIEHYRRMLDALVGRGIRPAITLFHWDLPQWVQDAGGWIQRETADLFAEYAAACFDAFGDVDADWMTLNEPKTHAFVGHWYGAHAPGLRSPDVAAAAVHHQLLAHGRAVERFRLSGAGGRIGIALNLIPVYPTDPDEPEAAWRVDARENRLFLDPILLGTYPEDAVGGESGQLPADPVTFRGQQKSGDLATISAPLDFLAVQYYGVTGVNPGGRETQIAPTSAAPWQQVLPEGLYDLLTRLAADYPAIPLLITENGIPDRSSDVTVDDPERLEFFRAHFQQAARAIDGGVPLEGYYVWSLLDNFEWAEGYTQRWGIVAVDFETQERLPKRSAGFYAEVIAANAVPPA</sequence>
<dbReference type="NCBIfam" id="TIGR03356">
    <property type="entry name" value="BGL"/>
    <property type="match status" value="1"/>
</dbReference>
<feature type="binding site" evidence="10">
    <location>
        <position position="354"/>
    </location>
    <ligand>
        <name>substrate</name>
    </ligand>
</feature>
<feature type="binding site" evidence="10">
    <location>
        <position position="219"/>
    </location>
    <ligand>
        <name>substrate</name>
    </ligand>
</feature>
<feature type="binding site" evidence="10">
    <location>
        <position position="74"/>
    </location>
    <ligand>
        <name>substrate</name>
    </ligand>
</feature>
<protein>
    <recommendedName>
        <fullName evidence="3 11">Beta-glucosidase</fullName>
        <ecNumber evidence="3 11">3.2.1.21</ecNumber>
    </recommendedName>
</protein>
<name>A0A7Y9GQE0_9MICO</name>
<feature type="binding site" evidence="10">
    <location>
        <position position="448"/>
    </location>
    <ligand>
        <name>substrate</name>
    </ligand>
</feature>
<dbReference type="PROSITE" id="PS00653">
    <property type="entry name" value="GLYCOSYL_HYDROL_F1_2"/>
    <property type="match status" value="1"/>
</dbReference>
<dbReference type="FunFam" id="3.20.20.80:FF:000004">
    <property type="entry name" value="Beta-glucosidase 6-phospho-beta-glucosidase"/>
    <property type="match status" value="1"/>
</dbReference>
<evidence type="ECO:0000256" key="1">
    <source>
        <dbReference type="ARBA" id="ARBA00000448"/>
    </source>
</evidence>
<keyword evidence="12" id="KW-0732">Signal</keyword>
<proteinExistence type="inferred from homology"/>
<comment type="similarity">
    <text evidence="2 11">Belongs to the glycosyl hydrolase 1 family.</text>
</comment>
<evidence type="ECO:0000256" key="8">
    <source>
        <dbReference type="ARBA" id="ARBA00023326"/>
    </source>
</evidence>
<dbReference type="Proteomes" id="UP000576969">
    <property type="component" value="Unassembled WGS sequence"/>
</dbReference>
<keyword evidence="7 11" id="KW-0326">Glycosidase</keyword>
<dbReference type="Gene3D" id="3.20.20.80">
    <property type="entry name" value="Glycosidases"/>
    <property type="match status" value="1"/>
</dbReference>
<evidence type="ECO:0000256" key="9">
    <source>
        <dbReference type="PIRSR" id="PIRSR617736-1"/>
    </source>
</evidence>
<dbReference type="InterPro" id="IPR006311">
    <property type="entry name" value="TAT_signal"/>
</dbReference>
<evidence type="ECO:0000313" key="13">
    <source>
        <dbReference type="EMBL" id="NYE20607.1"/>
    </source>
</evidence>
<comment type="caution">
    <text evidence="13">The sequence shown here is derived from an EMBL/GenBank/DDBJ whole genome shotgun (WGS) entry which is preliminary data.</text>
</comment>
<keyword evidence="4 11" id="KW-0378">Hydrolase</keyword>